<dbReference type="AlphaFoldDB" id="A0A061E0L0"/>
<evidence type="ECO:0000256" key="1">
    <source>
        <dbReference type="SAM" id="MobiDB-lite"/>
    </source>
</evidence>
<dbReference type="InParanoid" id="A0A061E0L0"/>
<dbReference type="Gramene" id="EOX98574">
    <property type="protein sequence ID" value="EOX98574"/>
    <property type="gene ID" value="TCM_007298"/>
</dbReference>
<name>A0A061E0L0_THECC</name>
<feature type="region of interest" description="Disordered" evidence="1">
    <location>
        <begin position="31"/>
        <end position="51"/>
    </location>
</feature>
<dbReference type="HOGENOM" id="CLU_2547150_0_0_1"/>
<dbReference type="Proteomes" id="UP000026915">
    <property type="component" value="Chromosome 2"/>
</dbReference>
<sequence>MLLLHSKWVFESDQLGSRSDGPQWLAIESGLSSSEGDQPEPLLSKHNKVSESPKAKAFSQLVPMRGSLGLQMWMKWVGWPWCG</sequence>
<organism evidence="2 3">
    <name type="scientific">Theobroma cacao</name>
    <name type="common">Cacao</name>
    <name type="synonym">Cocoa</name>
    <dbReference type="NCBI Taxonomy" id="3641"/>
    <lineage>
        <taxon>Eukaryota</taxon>
        <taxon>Viridiplantae</taxon>
        <taxon>Streptophyta</taxon>
        <taxon>Embryophyta</taxon>
        <taxon>Tracheophyta</taxon>
        <taxon>Spermatophyta</taxon>
        <taxon>Magnoliopsida</taxon>
        <taxon>eudicotyledons</taxon>
        <taxon>Gunneridae</taxon>
        <taxon>Pentapetalae</taxon>
        <taxon>rosids</taxon>
        <taxon>malvids</taxon>
        <taxon>Malvales</taxon>
        <taxon>Malvaceae</taxon>
        <taxon>Byttnerioideae</taxon>
        <taxon>Theobroma</taxon>
    </lineage>
</organism>
<proteinExistence type="predicted"/>
<dbReference type="EMBL" id="CM001880">
    <property type="protein sequence ID" value="EOX98574.1"/>
    <property type="molecule type" value="Genomic_DNA"/>
</dbReference>
<protein>
    <submittedName>
        <fullName evidence="2">Uncharacterized protein</fullName>
    </submittedName>
</protein>
<gene>
    <name evidence="2" type="ORF">TCM_007298</name>
</gene>
<evidence type="ECO:0000313" key="2">
    <source>
        <dbReference type="EMBL" id="EOX98574.1"/>
    </source>
</evidence>
<reference evidence="2 3" key="1">
    <citation type="journal article" date="2013" name="Genome Biol.">
        <title>The genome sequence of the most widely cultivated cacao type and its use to identify candidate genes regulating pod color.</title>
        <authorList>
            <person name="Motamayor J.C."/>
            <person name="Mockaitis K."/>
            <person name="Schmutz J."/>
            <person name="Haiminen N."/>
            <person name="Iii D.L."/>
            <person name="Cornejo O."/>
            <person name="Findley S.D."/>
            <person name="Zheng P."/>
            <person name="Utro F."/>
            <person name="Royaert S."/>
            <person name="Saski C."/>
            <person name="Jenkins J."/>
            <person name="Podicheti R."/>
            <person name="Zhao M."/>
            <person name="Scheffler B.E."/>
            <person name="Stack J.C."/>
            <person name="Feltus F.A."/>
            <person name="Mustiga G.M."/>
            <person name="Amores F."/>
            <person name="Phillips W."/>
            <person name="Marelli J.P."/>
            <person name="May G.D."/>
            <person name="Shapiro H."/>
            <person name="Ma J."/>
            <person name="Bustamante C.D."/>
            <person name="Schnell R.J."/>
            <person name="Main D."/>
            <person name="Gilbert D."/>
            <person name="Parida L."/>
            <person name="Kuhn D.N."/>
        </authorList>
    </citation>
    <scope>NUCLEOTIDE SEQUENCE [LARGE SCALE GENOMIC DNA]</scope>
    <source>
        <strain evidence="3">cv. Matina 1-6</strain>
    </source>
</reference>
<accession>A0A061E0L0</accession>
<evidence type="ECO:0000313" key="3">
    <source>
        <dbReference type="Proteomes" id="UP000026915"/>
    </source>
</evidence>
<keyword evidence="3" id="KW-1185">Reference proteome</keyword>